<dbReference type="Gene3D" id="3.30.450.30">
    <property type="entry name" value="Dynein light chain 2a, cytoplasmic"/>
    <property type="match status" value="1"/>
</dbReference>
<gene>
    <name evidence="1" type="ORF">ET418_10465</name>
</gene>
<sequence>MPFQRILKTLVEETPRAVGAILVDWEGEAVQEWCLCDPYEMRFIGAHKGIILARLKEMQGSEQVGAIEDVVVTASERHLIIGCIDDDYSLVMDVDRACPVALALHHFRAAVTRLKKEI</sequence>
<dbReference type="Proteomes" id="UP000324298">
    <property type="component" value="Unassembled WGS sequence"/>
</dbReference>
<reference evidence="1 2" key="1">
    <citation type="submission" date="2019-04" db="EMBL/GenBank/DDBJ databases">
        <title>Geobacter ruber sp. nov., ferric-reducing bacteria isolated from paddy soil.</title>
        <authorList>
            <person name="Xu Z."/>
            <person name="Masuda Y."/>
            <person name="Itoh H."/>
            <person name="Senoo K."/>
        </authorList>
    </citation>
    <scope>NUCLEOTIDE SEQUENCE [LARGE SCALE GENOMIC DNA]</scope>
    <source>
        <strain evidence="1 2">Red88</strain>
    </source>
</reference>
<dbReference type="OrthoDB" id="5402169at2"/>
<keyword evidence="2" id="KW-1185">Reference proteome</keyword>
<dbReference type="EMBL" id="SRSD01000005">
    <property type="protein sequence ID" value="KAA0891848.1"/>
    <property type="molecule type" value="Genomic_DNA"/>
</dbReference>
<evidence type="ECO:0000313" key="2">
    <source>
        <dbReference type="Proteomes" id="UP000324298"/>
    </source>
</evidence>
<evidence type="ECO:0000313" key="1">
    <source>
        <dbReference type="EMBL" id="KAA0891848.1"/>
    </source>
</evidence>
<accession>A0A5A9XHQ8</accession>
<dbReference type="RefSeq" id="WP_149307547.1">
    <property type="nucleotide sequence ID" value="NZ_SRSD01000005.1"/>
</dbReference>
<comment type="caution">
    <text evidence="1">The sequence shown here is derived from an EMBL/GenBank/DDBJ whole genome shotgun (WGS) entry which is preliminary data.</text>
</comment>
<protein>
    <recommendedName>
        <fullName evidence="3">Roadblock/LAMTOR2 domain-containing protein</fullName>
    </recommendedName>
</protein>
<proteinExistence type="predicted"/>
<organism evidence="1 2">
    <name type="scientific">Oryzomonas rubra</name>
    <dbReference type="NCBI Taxonomy" id="2509454"/>
    <lineage>
        <taxon>Bacteria</taxon>
        <taxon>Pseudomonadati</taxon>
        <taxon>Thermodesulfobacteriota</taxon>
        <taxon>Desulfuromonadia</taxon>
        <taxon>Geobacterales</taxon>
        <taxon>Geobacteraceae</taxon>
        <taxon>Oryzomonas</taxon>
    </lineage>
</organism>
<evidence type="ECO:0008006" key="3">
    <source>
        <dbReference type="Google" id="ProtNLM"/>
    </source>
</evidence>
<name>A0A5A9XHQ8_9BACT</name>
<dbReference type="SUPFAM" id="SSF103196">
    <property type="entry name" value="Roadblock/LC7 domain"/>
    <property type="match status" value="1"/>
</dbReference>
<dbReference type="AlphaFoldDB" id="A0A5A9XHQ8"/>